<dbReference type="EMBL" id="CAJHNH020004779">
    <property type="protein sequence ID" value="CAG5131645.1"/>
    <property type="molecule type" value="Genomic_DNA"/>
</dbReference>
<organism evidence="7 8">
    <name type="scientific">Candidula unifasciata</name>
    <dbReference type="NCBI Taxonomy" id="100452"/>
    <lineage>
        <taxon>Eukaryota</taxon>
        <taxon>Metazoa</taxon>
        <taxon>Spiralia</taxon>
        <taxon>Lophotrochozoa</taxon>
        <taxon>Mollusca</taxon>
        <taxon>Gastropoda</taxon>
        <taxon>Heterobranchia</taxon>
        <taxon>Euthyneura</taxon>
        <taxon>Panpulmonata</taxon>
        <taxon>Eupulmonata</taxon>
        <taxon>Stylommatophora</taxon>
        <taxon>Helicina</taxon>
        <taxon>Helicoidea</taxon>
        <taxon>Geomitridae</taxon>
        <taxon>Candidula</taxon>
    </lineage>
</organism>
<dbReference type="PANTHER" id="PTHR10924:SF27">
    <property type="entry name" value="SOLUTE CARRIER FAMILY 49 MEMBER 4"/>
    <property type="match status" value="1"/>
</dbReference>
<evidence type="ECO:0000256" key="5">
    <source>
        <dbReference type="SAM" id="MobiDB-lite"/>
    </source>
</evidence>
<dbReference type="GO" id="GO:0022857">
    <property type="term" value="F:transmembrane transporter activity"/>
    <property type="evidence" value="ECO:0007669"/>
    <property type="project" value="InterPro"/>
</dbReference>
<keyword evidence="3 6" id="KW-1133">Transmembrane helix</keyword>
<evidence type="ECO:0000256" key="1">
    <source>
        <dbReference type="ARBA" id="ARBA00004141"/>
    </source>
</evidence>
<dbReference type="InterPro" id="IPR011701">
    <property type="entry name" value="MFS"/>
</dbReference>
<dbReference type="Proteomes" id="UP000678393">
    <property type="component" value="Unassembled WGS sequence"/>
</dbReference>
<dbReference type="InterPro" id="IPR036259">
    <property type="entry name" value="MFS_trans_sf"/>
</dbReference>
<feature type="transmembrane region" description="Helical" evidence="6">
    <location>
        <begin position="499"/>
        <end position="516"/>
    </location>
</feature>
<proteinExistence type="predicted"/>
<keyword evidence="2 6" id="KW-0812">Transmembrane</keyword>
<feature type="compositionally biased region" description="Polar residues" evidence="5">
    <location>
        <begin position="79"/>
        <end position="95"/>
    </location>
</feature>
<dbReference type="Gene3D" id="1.20.1250.20">
    <property type="entry name" value="MFS general substrate transporter like domains"/>
    <property type="match status" value="2"/>
</dbReference>
<evidence type="ECO:0000256" key="3">
    <source>
        <dbReference type="ARBA" id="ARBA00022989"/>
    </source>
</evidence>
<feature type="transmembrane region" description="Helical" evidence="6">
    <location>
        <begin position="251"/>
        <end position="271"/>
    </location>
</feature>
<feature type="transmembrane region" description="Helical" evidence="6">
    <location>
        <begin position="555"/>
        <end position="577"/>
    </location>
</feature>
<feature type="transmembrane region" description="Helical" evidence="6">
    <location>
        <begin position="211"/>
        <end position="231"/>
    </location>
</feature>
<protein>
    <submittedName>
        <fullName evidence="7">Uncharacterized protein</fullName>
    </submittedName>
</protein>
<accession>A0A8S3ZVL6</accession>
<gene>
    <name evidence="7" type="ORF">CUNI_LOCUS17203</name>
</gene>
<keyword evidence="4 6" id="KW-0472">Membrane</keyword>
<feature type="transmembrane region" description="Helical" evidence="6">
    <location>
        <begin position="459"/>
        <end position="479"/>
    </location>
</feature>
<feature type="transmembrane region" description="Helical" evidence="6">
    <location>
        <begin position="621"/>
        <end position="641"/>
    </location>
</feature>
<dbReference type="AlphaFoldDB" id="A0A8S3ZVL6"/>
<evidence type="ECO:0000256" key="6">
    <source>
        <dbReference type="SAM" id="Phobius"/>
    </source>
</evidence>
<comment type="caution">
    <text evidence="7">The sequence shown here is derived from an EMBL/GenBank/DDBJ whole genome shotgun (WGS) entry which is preliminary data.</text>
</comment>
<feature type="region of interest" description="Disordered" evidence="5">
    <location>
        <begin position="73"/>
        <end position="95"/>
    </location>
</feature>
<name>A0A8S3ZVL6_9EUPU</name>
<evidence type="ECO:0000256" key="2">
    <source>
        <dbReference type="ARBA" id="ARBA00022692"/>
    </source>
</evidence>
<feature type="transmembrane region" description="Helical" evidence="6">
    <location>
        <begin position="528"/>
        <end position="549"/>
    </location>
</feature>
<dbReference type="PANTHER" id="PTHR10924">
    <property type="entry name" value="MAJOR FACILITATOR SUPERFAMILY PROTEIN-RELATED"/>
    <property type="match status" value="1"/>
</dbReference>
<sequence length="677" mass="74639">MTEKDSSLLQHKRLMLLRPHSVDIPLRVSTEICDLPADFLDTPKTAHQRRDQFVNSHTNSKYFSLPADSNLKPAAKDSVGSNRNNGRPTIFRTSSSASLQGDSFVSSSVPIIPSGEPWKKTLQWISALLERKGTPAPMPLDDSMDFGLQPSLSQKDKIINAESSSFETKNGSADKKNRNNLQLEIDTVIERVDANADAKVETRTAVYKKRWYLLLLFSLSAMLWNAVWSTWGPIAQSAKDVYHWSDSDIAMFIWLGNIPFLLTMFPCSYLMDVKGMRTAMIVACGFMFLGTGFRCVPSDVTTATWLIRIGQFLNGMAGTIPNSAPALLSGLWFPPNQRASATAISTVAGYMGASVSFVIGPLLVPQPNDLLPVNNTDDLLSVDLDVFDIGNMTNVTTYNAQKEGIMHILYAEFAVAGLLLLLVLIYFPSKPPLPPSVSASMPREKYIPGLKMLVRNKQFWVCAMAFSVPAGVYEAWQVILDVILDDKGVSQQTAGWLDFYATVGGCVSGLLVCRFADFFTRQMKLFLLVFYFFAAVSILWFTLVVFDILPFDRVSMYAAIIIGGVFLDGGGPLFFELTIEVSYPVGEGVTSGFTQMLCAAAGIVFLSVVQVESLGKEWINWYFFGCVAMAIPPLFFISTTFGRADLDDADEEEDEVAGEVVSADTDEKTYLFGSSHV</sequence>
<comment type="subcellular location">
    <subcellularLocation>
        <location evidence="1">Membrane</location>
        <topology evidence="1">Multi-pass membrane protein</topology>
    </subcellularLocation>
</comment>
<keyword evidence="8" id="KW-1185">Reference proteome</keyword>
<feature type="transmembrane region" description="Helical" evidence="6">
    <location>
        <begin position="341"/>
        <end position="364"/>
    </location>
</feature>
<reference evidence="7" key="1">
    <citation type="submission" date="2021-04" db="EMBL/GenBank/DDBJ databases">
        <authorList>
            <consortium name="Molecular Ecology Group"/>
        </authorList>
    </citation>
    <scope>NUCLEOTIDE SEQUENCE</scope>
</reference>
<feature type="transmembrane region" description="Helical" evidence="6">
    <location>
        <begin position="408"/>
        <end position="427"/>
    </location>
</feature>
<dbReference type="Pfam" id="PF07690">
    <property type="entry name" value="MFS_1"/>
    <property type="match status" value="1"/>
</dbReference>
<evidence type="ECO:0000256" key="4">
    <source>
        <dbReference type="ARBA" id="ARBA00023136"/>
    </source>
</evidence>
<dbReference type="OrthoDB" id="422206at2759"/>
<dbReference type="InterPro" id="IPR049680">
    <property type="entry name" value="FLVCR1-2_SLC49-like"/>
</dbReference>
<dbReference type="GO" id="GO:0016020">
    <property type="term" value="C:membrane"/>
    <property type="evidence" value="ECO:0007669"/>
    <property type="project" value="UniProtKB-SubCell"/>
</dbReference>
<evidence type="ECO:0000313" key="7">
    <source>
        <dbReference type="EMBL" id="CAG5131645.1"/>
    </source>
</evidence>
<evidence type="ECO:0000313" key="8">
    <source>
        <dbReference type="Proteomes" id="UP000678393"/>
    </source>
</evidence>
<feature type="transmembrane region" description="Helical" evidence="6">
    <location>
        <begin position="589"/>
        <end position="609"/>
    </location>
</feature>
<dbReference type="SUPFAM" id="SSF103473">
    <property type="entry name" value="MFS general substrate transporter"/>
    <property type="match status" value="1"/>
</dbReference>